<dbReference type="Pfam" id="PF02413">
    <property type="entry name" value="Caudo_TAP"/>
    <property type="match status" value="1"/>
</dbReference>
<dbReference type="EMBL" id="OCMY01000001">
    <property type="protein sequence ID" value="SOD37600.1"/>
    <property type="molecule type" value="Genomic_DNA"/>
</dbReference>
<dbReference type="Proteomes" id="UP000219271">
    <property type="component" value="Unassembled WGS sequence"/>
</dbReference>
<dbReference type="InterPro" id="IPR003458">
    <property type="entry name" value="Phage_T4_Gp38_tail_assem"/>
</dbReference>
<dbReference type="PANTHER" id="PTHR34413:SF2">
    <property type="entry name" value="PROPHAGE TAIL FIBER ASSEMBLY PROTEIN HOMOLOG TFAE-RELATED"/>
    <property type="match status" value="1"/>
</dbReference>
<gene>
    <name evidence="1" type="ORF">SAMN06273570_1960</name>
</gene>
<reference evidence="2" key="1">
    <citation type="submission" date="2017-09" db="EMBL/GenBank/DDBJ databases">
        <authorList>
            <person name="Varghese N."/>
            <person name="Submissions S."/>
        </authorList>
    </citation>
    <scope>NUCLEOTIDE SEQUENCE [LARGE SCALE GENOMIC DNA]</scope>
    <source>
        <strain evidence="2">JKS000234</strain>
    </source>
</reference>
<dbReference type="RefSeq" id="WP_320204470.1">
    <property type="nucleotide sequence ID" value="NZ_OCMY01000001.1"/>
</dbReference>
<protein>
    <submittedName>
        <fullName evidence="1">Virus tail fibre assembly protein, lambda gpK</fullName>
    </submittedName>
</protein>
<proteinExistence type="predicted"/>
<evidence type="ECO:0000313" key="1">
    <source>
        <dbReference type="EMBL" id="SOD37600.1"/>
    </source>
</evidence>
<keyword evidence="2" id="KW-1185">Reference proteome</keyword>
<dbReference type="PANTHER" id="PTHR34413">
    <property type="entry name" value="PROPHAGE TAIL FIBER ASSEMBLY PROTEIN HOMOLOG TFAE-RELATED-RELATED"/>
    <property type="match status" value="1"/>
</dbReference>
<dbReference type="AlphaFoldDB" id="A0A286BTY3"/>
<accession>A0A286BTY3</accession>
<sequence length="199" mass="21114">MAAIKKVTLDNDGLAKSSGLMTIYNFNPESGLFTGSSDEYLPQGVGIPANSTSDAPPANVAGMVSVYSGVGWQQVADHRGEMVYRTATGEKVVVTQPGDYPEGTTSIPPATAFDVWNGEAWITDVQAQQAAAIIAAQAEKSARISEASSLTQAWQTQLLLGLITDGDKASLTKWMQYIQAVQAINIHGATDISWPQKPL</sequence>
<name>A0A286BTY3_9GAMM</name>
<organism evidence="1 2">
    <name type="scientific">Candidatus Pantoea floridensis</name>
    <dbReference type="NCBI Taxonomy" id="1938870"/>
    <lineage>
        <taxon>Bacteria</taxon>
        <taxon>Pseudomonadati</taxon>
        <taxon>Pseudomonadota</taxon>
        <taxon>Gammaproteobacteria</taxon>
        <taxon>Enterobacterales</taxon>
        <taxon>Erwiniaceae</taxon>
        <taxon>Pantoea</taxon>
    </lineage>
</organism>
<dbReference type="InterPro" id="IPR051220">
    <property type="entry name" value="TFA_Chaperone"/>
</dbReference>
<evidence type="ECO:0000313" key="2">
    <source>
        <dbReference type="Proteomes" id="UP000219271"/>
    </source>
</evidence>